<evidence type="ECO:0000313" key="2">
    <source>
        <dbReference type="Proteomes" id="UP000299102"/>
    </source>
</evidence>
<sequence>MSGKENVVHFVSLVNSPAVIVEPDPHEFEDDGINDCAATACGIQEIFALIFKIDKLSRLAWKLMSQ</sequence>
<proteinExistence type="predicted"/>
<dbReference type="AlphaFoldDB" id="A0A4C1ZG70"/>
<name>A0A4C1ZG70_EUMVA</name>
<gene>
    <name evidence="1" type="ORF">EVAR_58080_1</name>
</gene>
<reference evidence="1 2" key="1">
    <citation type="journal article" date="2019" name="Commun. Biol.">
        <title>The bagworm genome reveals a unique fibroin gene that provides high tensile strength.</title>
        <authorList>
            <person name="Kono N."/>
            <person name="Nakamura H."/>
            <person name="Ohtoshi R."/>
            <person name="Tomita M."/>
            <person name="Numata K."/>
            <person name="Arakawa K."/>
        </authorList>
    </citation>
    <scope>NUCLEOTIDE SEQUENCE [LARGE SCALE GENOMIC DNA]</scope>
</reference>
<evidence type="ECO:0000313" key="1">
    <source>
        <dbReference type="EMBL" id="GBP85545.1"/>
    </source>
</evidence>
<organism evidence="1 2">
    <name type="scientific">Eumeta variegata</name>
    <name type="common">Bagworm moth</name>
    <name type="synonym">Eumeta japonica</name>
    <dbReference type="NCBI Taxonomy" id="151549"/>
    <lineage>
        <taxon>Eukaryota</taxon>
        <taxon>Metazoa</taxon>
        <taxon>Ecdysozoa</taxon>
        <taxon>Arthropoda</taxon>
        <taxon>Hexapoda</taxon>
        <taxon>Insecta</taxon>
        <taxon>Pterygota</taxon>
        <taxon>Neoptera</taxon>
        <taxon>Endopterygota</taxon>
        <taxon>Lepidoptera</taxon>
        <taxon>Glossata</taxon>
        <taxon>Ditrysia</taxon>
        <taxon>Tineoidea</taxon>
        <taxon>Psychidae</taxon>
        <taxon>Oiketicinae</taxon>
        <taxon>Eumeta</taxon>
    </lineage>
</organism>
<accession>A0A4C1ZG70</accession>
<comment type="caution">
    <text evidence="1">The sequence shown here is derived from an EMBL/GenBank/DDBJ whole genome shotgun (WGS) entry which is preliminary data.</text>
</comment>
<protein>
    <submittedName>
        <fullName evidence="1">Uncharacterized protein</fullName>
    </submittedName>
</protein>
<dbReference type="EMBL" id="BGZK01001744">
    <property type="protein sequence ID" value="GBP85545.1"/>
    <property type="molecule type" value="Genomic_DNA"/>
</dbReference>
<keyword evidence="2" id="KW-1185">Reference proteome</keyword>
<dbReference type="Proteomes" id="UP000299102">
    <property type="component" value="Unassembled WGS sequence"/>
</dbReference>